<gene>
    <name evidence="2" type="ORF">QQF64_030368</name>
</gene>
<organism evidence="2 3">
    <name type="scientific">Cirrhinus molitorella</name>
    <name type="common">mud carp</name>
    <dbReference type="NCBI Taxonomy" id="172907"/>
    <lineage>
        <taxon>Eukaryota</taxon>
        <taxon>Metazoa</taxon>
        <taxon>Chordata</taxon>
        <taxon>Craniata</taxon>
        <taxon>Vertebrata</taxon>
        <taxon>Euteleostomi</taxon>
        <taxon>Actinopterygii</taxon>
        <taxon>Neopterygii</taxon>
        <taxon>Teleostei</taxon>
        <taxon>Ostariophysi</taxon>
        <taxon>Cypriniformes</taxon>
        <taxon>Cyprinidae</taxon>
        <taxon>Labeoninae</taxon>
        <taxon>Labeonini</taxon>
        <taxon>Cirrhinus</taxon>
    </lineage>
</organism>
<dbReference type="Proteomes" id="UP001558613">
    <property type="component" value="Unassembled WGS sequence"/>
</dbReference>
<dbReference type="EMBL" id="JAYMGO010000007">
    <property type="protein sequence ID" value="KAL1271352.1"/>
    <property type="molecule type" value="Genomic_DNA"/>
</dbReference>
<reference evidence="2 3" key="1">
    <citation type="submission" date="2023-09" db="EMBL/GenBank/DDBJ databases">
        <authorList>
            <person name="Wang M."/>
        </authorList>
    </citation>
    <scope>NUCLEOTIDE SEQUENCE [LARGE SCALE GENOMIC DNA]</scope>
    <source>
        <strain evidence="2">GT-2023</strain>
        <tissue evidence="2">Liver</tissue>
    </source>
</reference>
<evidence type="ECO:0000313" key="3">
    <source>
        <dbReference type="Proteomes" id="UP001558613"/>
    </source>
</evidence>
<accession>A0ABR3N342</accession>
<comment type="caution">
    <text evidence="2">The sequence shown here is derived from an EMBL/GenBank/DDBJ whole genome shotgun (WGS) entry which is preliminary data.</text>
</comment>
<protein>
    <submittedName>
        <fullName evidence="2">Uncharacterized protein</fullName>
    </submittedName>
</protein>
<evidence type="ECO:0000256" key="1">
    <source>
        <dbReference type="SAM" id="MobiDB-lite"/>
    </source>
</evidence>
<keyword evidence="3" id="KW-1185">Reference proteome</keyword>
<evidence type="ECO:0000313" key="2">
    <source>
        <dbReference type="EMBL" id="KAL1271352.1"/>
    </source>
</evidence>
<proteinExistence type="predicted"/>
<name>A0ABR3N342_9TELE</name>
<sequence length="103" mass="11259">MQEEKEEGRRQKHSSRKQGPENKTDQTKTAQGTEGSRAGGRPRETALTTQLLHLLENGGNWRMGPPQENWWAAGPGGHRYHLGQRSGLAGYGAQASGLLITLV</sequence>
<feature type="region of interest" description="Disordered" evidence="1">
    <location>
        <begin position="1"/>
        <end position="45"/>
    </location>
</feature>